<accession>A0A4Q4TQQ3</accession>
<reference evidence="2 3" key="1">
    <citation type="submission" date="2018-06" db="EMBL/GenBank/DDBJ databases">
        <title>Complete Genomes of Monosporascus.</title>
        <authorList>
            <person name="Robinson A.J."/>
            <person name="Natvig D.O."/>
        </authorList>
    </citation>
    <scope>NUCLEOTIDE SEQUENCE [LARGE SCALE GENOMIC DNA]</scope>
    <source>
        <strain evidence="2 3">CBS 110550</strain>
    </source>
</reference>
<sequence length="620" mass="68098">MSDIEKTVLKSLKVEIRKNPDLLSSFGPRVRNEAKRILEEAAEDDSDPDIDEGHDESDEEPESAHLSTAPAARLAATMAVLAAADGNGDTTTGDLKKLVVSLPRDATMLKLKGGGRISMVLALTQEYINSRLQIRHNITPAMHTITAKLDNGSRLDAELLAPEISLLVQGADPGSALYYMHLGGGTCVLDFRGAENLPLTTNGWTVVFEADLVLKLTKTVSPNSPFDRILECFEVANLKSARFDLSKGSFLEYGDRATAALENLLRTWIKSVESWKFGPSHSAKILLSPILSVTDMALQTYPFIKPVSVGFATVEDGLKKGTENMLLASCLASNATWPAASPKVLPYSGNWCTKSLPATFAVDSSLVFEEFLLPKLSAINVTSYIELTKCDTTFHLARDADFSFESRRNSGIPGDFYDWREVPAPMLSDPRFAGIDPKPKWYWTRAQHMSDRDPGNPKNFYAKAAFVCSIVNTIGVVPGTNKVVLSSTTSMGGKWEVRKGVTRTKRSGQFQGERTFTLATFLQSVLQGAVEWHMDLPDPGDRSYIKVSYAGTTDNGRRDSVLKIIMEEDPQLDETIRRVQGDQARPGAFVLPGRDSVFMEDAVFNNELDLLLNVQYNGVI</sequence>
<proteinExistence type="predicted"/>
<dbReference type="STRING" id="155417.A0A4Q4TQQ3"/>
<feature type="compositionally biased region" description="Acidic residues" evidence="1">
    <location>
        <begin position="40"/>
        <end position="61"/>
    </location>
</feature>
<dbReference type="EMBL" id="QJNU01000078">
    <property type="protein sequence ID" value="RYP07930.1"/>
    <property type="molecule type" value="Genomic_DNA"/>
</dbReference>
<evidence type="ECO:0000313" key="3">
    <source>
        <dbReference type="Proteomes" id="UP000293360"/>
    </source>
</evidence>
<evidence type="ECO:0000256" key="1">
    <source>
        <dbReference type="SAM" id="MobiDB-lite"/>
    </source>
</evidence>
<gene>
    <name evidence="2" type="ORF">DL764_002201</name>
</gene>
<comment type="caution">
    <text evidence="2">The sequence shown here is derived from an EMBL/GenBank/DDBJ whole genome shotgun (WGS) entry which is preliminary data.</text>
</comment>
<feature type="region of interest" description="Disordered" evidence="1">
    <location>
        <begin position="34"/>
        <end position="69"/>
    </location>
</feature>
<dbReference type="Proteomes" id="UP000293360">
    <property type="component" value="Unassembled WGS sequence"/>
</dbReference>
<dbReference type="AlphaFoldDB" id="A0A4Q4TQQ3"/>
<protein>
    <submittedName>
        <fullName evidence="2">Uncharacterized protein</fullName>
    </submittedName>
</protein>
<name>A0A4Q4TQQ3_9PEZI</name>
<dbReference type="OrthoDB" id="5429442at2759"/>
<evidence type="ECO:0000313" key="2">
    <source>
        <dbReference type="EMBL" id="RYP07930.1"/>
    </source>
</evidence>
<organism evidence="2 3">
    <name type="scientific">Monosporascus ibericus</name>
    <dbReference type="NCBI Taxonomy" id="155417"/>
    <lineage>
        <taxon>Eukaryota</taxon>
        <taxon>Fungi</taxon>
        <taxon>Dikarya</taxon>
        <taxon>Ascomycota</taxon>
        <taxon>Pezizomycotina</taxon>
        <taxon>Sordariomycetes</taxon>
        <taxon>Xylariomycetidae</taxon>
        <taxon>Xylariales</taxon>
        <taxon>Xylariales incertae sedis</taxon>
        <taxon>Monosporascus</taxon>
    </lineage>
</organism>
<keyword evidence="3" id="KW-1185">Reference proteome</keyword>